<keyword evidence="1 7" id="KW-0853">WD repeat</keyword>
<comment type="similarity">
    <text evidence="4">Belongs to the WD repeat ASA1 family.</text>
</comment>
<name>A0A2T2N8V0_CORCC</name>
<evidence type="ECO:0000256" key="1">
    <source>
        <dbReference type="ARBA" id="ARBA00022574"/>
    </source>
</evidence>
<dbReference type="InterPro" id="IPR015943">
    <property type="entry name" value="WD40/YVTN_repeat-like_dom_sf"/>
</dbReference>
<dbReference type="SUPFAM" id="SSF50978">
    <property type="entry name" value="WD40 repeat-like"/>
    <property type="match status" value="1"/>
</dbReference>
<dbReference type="InterPro" id="IPR001680">
    <property type="entry name" value="WD40_rpt"/>
</dbReference>
<reference evidence="9 10" key="1">
    <citation type="journal article" date="2018" name="Front. Microbiol.">
        <title>Genome-Wide Analysis of Corynespora cassiicola Leaf Fall Disease Putative Effectors.</title>
        <authorList>
            <person name="Lopez D."/>
            <person name="Ribeiro S."/>
            <person name="Label P."/>
            <person name="Fumanal B."/>
            <person name="Venisse J.S."/>
            <person name="Kohler A."/>
            <person name="de Oliveira R.R."/>
            <person name="Labutti K."/>
            <person name="Lipzen A."/>
            <person name="Lail K."/>
            <person name="Bauer D."/>
            <person name="Ohm R.A."/>
            <person name="Barry K.W."/>
            <person name="Spatafora J."/>
            <person name="Grigoriev I.V."/>
            <person name="Martin F.M."/>
            <person name="Pujade-Renaud V."/>
        </authorList>
    </citation>
    <scope>NUCLEOTIDE SEQUENCE [LARGE SCALE GENOMIC DNA]</scope>
    <source>
        <strain evidence="9 10">Philippines</strain>
    </source>
</reference>
<dbReference type="PROSITE" id="PS50082">
    <property type="entry name" value="WD_REPEATS_2"/>
    <property type="match status" value="1"/>
</dbReference>
<dbReference type="Proteomes" id="UP000240883">
    <property type="component" value="Unassembled WGS sequence"/>
</dbReference>
<dbReference type="EMBL" id="KZ678143">
    <property type="protein sequence ID" value="PSN61882.1"/>
    <property type="molecule type" value="Genomic_DNA"/>
</dbReference>
<sequence length="552" mass="59854">MANERQASALAPAQPAYILRGHTSQIHSVQFVRQNRRLLTGDADGWVVYWRLESKRPLAVWRAHDATILGTAEWPSDRLITHGRDNTLRIWQLRATDEDVFSTVLPADGASLHRPKPWLLHTLPVNTLNFCAFSMCPEQYAFDQRRRPGPTPDRDAALARVSDSIIVAVPARDDKKIEVYQFPDEKLVSVVPRVESKDTGMVMAVKLAHHNPSNAAMVIAGYEGGFTAVYLLRPQRTAKSIPDFAQLIYLSQPHAQPILSLDASPDAKTYFTSAADALISAHRIPELPLNIQADSTTPMGADRLLAPAGGPKELESSGGPITRDEPSQTVDTGSAARGKKSNQPDEPAGAVPPSTSPSTSPVGLGDTAAEPPPLSFSKQPVAQGSSNSNSSFTKPAGLSALLSSAAPPSKVKPATPASSSVQVQPPYKMAQTRHAGQQSLRIRSDGRLLVTGGWDSRVRIYSSKTLKEVAVLKWHKEGVYAVDFGCILDPASVGEHSRQKSADLPPEAGDGRVAPREHGLGRLQRQREERMQLKHWVAAGAKDGKISLWEVF</sequence>
<evidence type="ECO:0000256" key="2">
    <source>
        <dbReference type="ARBA" id="ARBA00022737"/>
    </source>
</evidence>
<accession>A0A2T2N8V0</accession>
<gene>
    <name evidence="9" type="ORF">BS50DRAFT_578349</name>
</gene>
<comment type="subunit">
    <text evidence="5">Component of the ASTRA chromatin remodeling machinery complex.</text>
</comment>
<feature type="region of interest" description="Disordered" evidence="8">
    <location>
        <begin position="406"/>
        <end position="440"/>
    </location>
</feature>
<evidence type="ECO:0000256" key="4">
    <source>
        <dbReference type="ARBA" id="ARBA00037931"/>
    </source>
</evidence>
<feature type="region of interest" description="Disordered" evidence="8">
    <location>
        <begin position="292"/>
        <end position="393"/>
    </location>
</feature>
<organism evidence="9 10">
    <name type="scientific">Corynespora cassiicola Philippines</name>
    <dbReference type="NCBI Taxonomy" id="1448308"/>
    <lineage>
        <taxon>Eukaryota</taxon>
        <taxon>Fungi</taxon>
        <taxon>Dikarya</taxon>
        <taxon>Ascomycota</taxon>
        <taxon>Pezizomycotina</taxon>
        <taxon>Dothideomycetes</taxon>
        <taxon>Pleosporomycetidae</taxon>
        <taxon>Pleosporales</taxon>
        <taxon>Corynesporascaceae</taxon>
        <taxon>Corynespora</taxon>
    </lineage>
</organism>
<feature type="region of interest" description="Disordered" evidence="8">
    <location>
        <begin position="495"/>
        <end position="524"/>
    </location>
</feature>
<evidence type="ECO:0000256" key="6">
    <source>
        <dbReference type="ARBA" id="ARBA00040563"/>
    </source>
</evidence>
<dbReference type="PANTHER" id="PTHR19854:SF1">
    <property type="entry name" value="GUANINE NUCLEOTIDE-BINDING PROTEIN SUBUNIT BETA-LIKE PROTEIN 1"/>
    <property type="match status" value="1"/>
</dbReference>
<feature type="repeat" description="WD" evidence="7">
    <location>
        <begin position="19"/>
        <end position="60"/>
    </location>
</feature>
<evidence type="ECO:0000313" key="10">
    <source>
        <dbReference type="Proteomes" id="UP000240883"/>
    </source>
</evidence>
<dbReference type="PANTHER" id="PTHR19854">
    <property type="entry name" value="TRANSDUCIN BETA-LIKE 3"/>
    <property type="match status" value="1"/>
</dbReference>
<dbReference type="STRING" id="1448308.A0A2T2N8V0"/>
<dbReference type="AlphaFoldDB" id="A0A2T2N8V0"/>
<evidence type="ECO:0000313" key="9">
    <source>
        <dbReference type="EMBL" id="PSN61882.1"/>
    </source>
</evidence>
<dbReference type="InterPro" id="IPR036322">
    <property type="entry name" value="WD40_repeat_dom_sf"/>
</dbReference>
<comment type="function">
    <text evidence="3">Component of the ASTRA complex involved in chromatin remodeling.</text>
</comment>
<evidence type="ECO:0000256" key="3">
    <source>
        <dbReference type="ARBA" id="ARBA00037338"/>
    </source>
</evidence>
<dbReference type="PROSITE" id="PS00678">
    <property type="entry name" value="WD_REPEATS_1"/>
    <property type="match status" value="1"/>
</dbReference>
<evidence type="ECO:0000256" key="8">
    <source>
        <dbReference type="SAM" id="MobiDB-lite"/>
    </source>
</evidence>
<dbReference type="Pfam" id="PF00400">
    <property type="entry name" value="WD40"/>
    <property type="match status" value="2"/>
</dbReference>
<keyword evidence="2" id="KW-0677">Repeat</keyword>
<dbReference type="OrthoDB" id="7668193at2759"/>
<feature type="compositionally biased region" description="Basic and acidic residues" evidence="8">
    <location>
        <begin position="509"/>
        <end position="524"/>
    </location>
</feature>
<dbReference type="InterPro" id="IPR019775">
    <property type="entry name" value="WD40_repeat_CS"/>
</dbReference>
<evidence type="ECO:0000256" key="7">
    <source>
        <dbReference type="PROSITE-ProRule" id="PRU00221"/>
    </source>
</evidence>
<proteinExistence type="inferred from homology"/>
<evidence type="ECO:0000256" key="5">
    <source>
        <dbReference type="ARBA" id="ARBA00038749"/>
    </source>
</evidence>
<dbReference type="SMART" id="SM00320">
    <property type="entry name" value="WD40"/>
    <property type="match status" value="5"/>
</dbReference>
<protein>
    <recommendedName>
        <fullName evidence="6">ASTRA-associated protein 1</fullName>
    </recommendedName>
</protein>
<keyword evidence="10" id="KW-1185">Reference proteome</keyword>
<feature type="compositionally biased region" description="Polar residues" evidence="8">
    <location>
        <begin position="376"/>
        <end position="393"/>
    </location>
</feature>
<dbReference type="Gene3D" id="2.130.10.10">
    <property type="entry name" value="YVTN repeat-like/Quinoprotein amine dehydrogenase"/>
    <property type="match status" value="2"/>
</dbReference>
<feature type="compositionally biased region" description="Low complexity" evidence="8">
    <location>
        <begin position="347"/>
        <end position="363"/>
    </location>
</feature>
<dbReference type="PROSITE" id="PS50294">
    <property type="entry name" value="WD_REPEATS_REGION"/>
    <property type="match status" value="1"/>
</dbReference>